<dbReference type="GO" id="GO:0003918">
    <property type="term" value="F:DNA topoisomerase type II (double strand cut, ATP-hydrolyzing) activity"/>
    <property type="evidence" value="ECO:0007669"/>
    <property type="project" value="UniProtKB-EC"/>
</dbReference>
<organism evidence="11 12">
    <name type="scientific">Acinetobacter phage AbTZA1</name>
    <dbReference type="NCBI Taxonomy" id="2500827"/>
    <lineage>
        <taxon>Viruses</taxon>
        <taxon>Duplodnaviria</taxon>
        <taxon>Heunggongvirae</taxon>
        <taxon>Uroviricota</taxon>
        <taxon>Caudoviricetes</taxon>
        <taxon>Pantevenvirales</taxon>
        <taxon>Straboviridae</taxon>
        <taxon>Twarogvirinae</taxon>
        <taxon>Hadassahvirus</taxon>
        <taxon>Hadassahvirus azbtza1</taxon>
    </lineage>
</organism>
<accession>A0A3T0IGK1</accession>
<proteinExistence type="predicted"/>
<comment type="catalytic activity">
    <reaction evidence="1 9">
        <text>ATP-dependent breakage, passage and rejoining of double-stranded DNA.</text>
        <dbReference type="EC" id="5.6.2.2"/>
    </reaction>
</comment>
<keyword evidence="4" id="KW-0547">Nucleotide-binding</keyword>
<dbReference type="KEGG" id="vg:55811463"/>
<dbReference type="GO" id="GO:0003677">
    <property type="term" value="F:DNA binding"/>
    <property type="evidence" value="ECO:0007669"/>
    <property type="project" value="UniProtKB-UniRule"/>
</dbReference>
<evidence type="ECO:0000256" key="8">
    <source>
        <dbReference type="ARBA" id="ARBA00023235"/>
    </source>
</evidence>
<dbReference type="InterPro" id="IPR013757">
    <property type="entry name" value="Topo_IIA_A_a_sf"/>
</dbReference>
<dbReference type="PANTHER" id="PTHR10169">
    <property type="entry name" value="DNA TOPOISOMERASE/GYRASE"/>
    <property type="match status" value="1"/>
</dbReference>
<keyword evidence="6 9" id="KW-0799">Topoisomerase</keyword>
<dbReference type="GO" id="GO:0000819">
    <property type="term" value="P:sister chromatid segregation"/>
    <property type="evidence" value="ECO:0007669"/>
    <property type="project" value="TreeGrafter"/>
</dbReference>
<evidence type="ECO:0000313" key="11">
    <source>
        <dbReference type="EMBL" id="AZU98550.1"/>
    </source>
</evidence>
<dbReference type="SMART" id="SM00434">
    <property type="entry name" value="TOP4c"/>
    <property type="match status" value="1"/>
</dbReference>
<evidence type="ECO:0000259" key="10">
    <source>
        <dbReference type="PROSITE" id="PS52040"/>
    </source>
</evidence>
<dbReference type="GO" id="GO:0006265">
    <property type="term" value="P:DNA topological change"/>
    <property type="evidence" value="ECO:0007669"/>
    <property type="project" value="UniProtKB-UniRule"/>
</dbReference>
<evidence type="ECO:0000256" key="4">
    <source>
        <dbReference type="ARBA" id="ARBA00022741"/>
    </source>
</evidence>
<reference evidence="11 12" key="1">
    <citation type="submission" date="2018-12" db="EMBL/GenBank/DDBJ databases">
        <title>Successful treatment of antibiotic resistant microbial bone infection with bacteriophages.</title>
        <authorList>
            <person name="Nir-Paz R."/>
            <person name="Gelman D."/>
            <person name="Khouri A."/>
            <person name="Sisson B.M."/>
            <person name="Fackler J."/>
            <person name="Oren S.A."/>
            <person name="Khalifa L."/>
            <person name="Rimon A."/>
            <person name="Glazer S.C."/>
            <person name="Moses A.E."/>
            <person name="Yoram W."/>
            <person name="Schooley R.T."/>
            <person name="Hazan R."/>
        </authorList>
    </citation>
    <scope>NUCLEOTIDE SEQUENCE [LARGE SCALE GENOMIC DNA]</scope>
</reference>
<dbReference type="Gene3D" id="1.10.268.10">
    <property type="entry name" value="Topoisomerase, domain 3"/>
    <property type="match status" value="1"/>
</dbReference>
<comment type="cofactor">
    <cofactor evidence="2">
        <name>Mg(2+)</name>
        <dbReference type="ChEBI" id="CHEBI:18420"/>
    </cofactor>
</comment>
<dbReference type="Proteomes" id="UP000287416">
    <property type="component" value="Segment"/>
</dbReference>
<dbReference type="InterPro" id="IPR013758">
    <property type="entry name" value="Topo_IIA_A/C_ab"/>
</dbReference>
<dbReference type="RefSeq" id="YP_009882167.1">
    <property type="nucleotide sequence ID" value="NC_049445.1"/>
</dbReference>
<sequence>MQNIERELSDIIDVEAKAYAMYTVENRAIPNMIDGFKPVQRFMIYRAIQLSKGNKDKMHKLASVAGGVADAGYHHGENSAQEAGALMANTWNNNFPFLDGQGNFGSRLVQEAAASRYIFCRISENFNKVFKDIEIAPEHEDKEHMPPKFYLPVIPTVLLNGVRGIATGYSTSILPHSFESVVHCTKKALEGNLTIEPQVAFPEFNGEVRYIEPGKYELHGVYEITSKTQMYISEIPYSWDRAKYVEKVLDPLEDAGLISYDDDCSKKGFGFKVKFRKDYKLPESEDALDEKIKRDFKLVERVSQNIVVIDENGKLNDKFETAAPLIEHFVKVRLKFVEKRIEYMKQRAEQTFKLAIAKALFIKEVNAGNISIKGKTRSELKSELSKTSVFEGFEDQLVSMNIYHMTDDEVENLKAKAHEAKADLDYWQTTTAKAEYAKDLEELSTLK</sequence>
<evidence type="ECO:0000256" key="1">
    <source>
        <dbReference type="ARBA" id="ARBA00000185"/>
    </source>
</evidence>
<dbReference type="PROSITE" id="PS52040">
    <property type="entry name" value="TOPO_IIA"/>
    <property type="match status" value="1"/>
</dbReference>
<name>A0A3T0IGK1_9CAUD</name>
<evidence type="ECO:0000256" key="7">
    <source>
        <dbReference type="ARBA" id="ARBA00023125"/>
    </source>
</evidence>
<dbReference type="GeneID" id="55811463"/>
<feature type="domain" description="Topo IIA-type catalytic" evidence="10">
    <location>
        <begin position="29"/>
        <end position="440"/>
    </location>
</feature>
<protein>
    <recommendedName>
        <fullName evidence="3">DNA topoisomerase (ATP-hydrolyzing)</fullName>
        <ecNumber evidence="3">5.6.2.2</ecNumber>
    </recommendedName>
</protein>
<keyword evidence="7 9" id="KW-0238">DNA-binding</keyword>
<dbReference type="Gene3D" id="3.30.1360.40">
    <property type="match status" value="1"/>
</dbReference>
<feature type="active site" description="O-(5'-phospho-DNA)-tyrosine intermediate" evidence="9">
    <location>
        <position position="117"/>
    </location>
</feature>
<evidence type="ECO:0000256" key="6">
    <source>
        <dbReference type="ARBA" id="ARBA00023029"/>
    </source>
</evidence>
<evidence type="ECO:0000256" key="5">
    <source>
        <dbReference type="ARBA" id="ARBA00022840"/>
    </source>
</evidence>
<evidence type="ECO:0000313" key="12">
    <source>
        <dbReference type="Proteomes" id="UP000287416"/>
    </source>
</evidence>
<dbReference type="SUPFAM" id="SSF56719">
    <property type="entry name" value="Type II DNA topoisomerase"/>
    <property type="match status" value="1"/>
</dbReference>
<dbReference type="Gene3D" id="3.90.199.10">
    <property type="entry name" value="Topoisomerase II, domain 5"/>
    <property type="match status" value="1"/>
</dbReference>
<dbReference type="Pfam" id="PF00521">
    <property type="entry name" value="DNA_topoisoIV"/>
    <property type="match status" value="1"/>
</dbReference>
<dbReference type="EC" id="5.6.2.2" evidence="3"/>
<dbReference type="InterPro" id="IPR002205">
    <property type="entry name" value="Topo_IIA_dom_A"/>
</dbReference>
<dbReference type="EMBL" id="MK278860">
    <property type="protein sequence ID" value="AZU98550.1"/>
    <property type="molecule type" value="Genomic_DNA"/>
</dbReference>
<dbReference type="GO" id="GO:0005524">
    <property type="term" value="F:ATP binding"/>
    <property type="evidence" value="ECO:0007669"/>
    <property type="project" value="UniProtKB-KW"/>
</dbReference>
<dbReference type="PANTHER" id="PTHR10169:SF38">
    <property type="entry name" value="DNA TOPOISOMERASE 2"/>
    <property type="match status" value="1"/>
</dbReference>
<evidence type="ECO:0000256" key="2">
    <source>
        <dbReference type="ARBA" id="ARBA00001946"/>
    </source>
</evidence>
<dbReference type="InterPro" id="IPR050634">
    <property type="entry name" value="DNA_Topoisomerase_II"/>
</dbReference>
<dbReference type="InterPro" id="IPR013760">
    <property type="entry name" value="Topo_IIA-like_dom_sf"/>
</dbReference>
<keyword evidence="5" id="KW-0067">ATP-binding</keyword>
<evidence type="ECO:0000256" key="9">
    <source>
        <dbReference type="PROSITE-ProRule" id="PRU01384"/>
    </source>
</evidence>
<keyword evidence="12" id="KW-1185">Reference proteome</keyword>
<evidence type="ECO:0000256" key="3">
    <source>
        <dbReference type="ARBA" id="ARBA00012895"/>
    </source>
</evidence>
<keyword evidence="8 9" id="KW-0413">Isomerase</keyword>